<dbReference type="InterPro" id="IPR013022">
    <property type="entry name" value="Xyl_isomerase-like_TIM-brl"/>
</dbReference>
<gene>
    <name evidence="2" type="ORF">UV61_C0008G0141</name>
</gene>
<sequence length="310" mass="34525">MKLGIKVGLRPESVANLVATKPDFCEIWFHSGKIDQYDDLFRQIKRLGPKIGLHFWGALADDTEANLSFPDSLILEASKKLVKKTIETAARNGCFYVNVHPGASRLSRIDFEAEQVYPYGKQLEVTDCHESLQASLTELAEFAKNVGVELYIESVPRHFLGHPWHGTQGRLKPVVIGQIPVTIIAQILKQSVANLYFTNDFGHTASNLVTNDRTIIKDGLFTTTRSLATFTKLLHVSYIIAPYNGTDYHGCLYYPEVNSSTAVPNHDETKQLLKLFVDRPDVAALVEPETDHVGNFAVLKTLVTEAQKSA</sequence>
<dbReference type="EMBL" id="LCFD01000008">
    <property type="protein sequence ID" value="KKS86688.1"/>
    <property type="molecule type" value="Genomic_DNA"/>
</dbReference>
<evidence type="ECO:0000259" key="1">
    <source>
        <dbReference type="Pfam" id="PF01261"/>
    </source>
</evidence>
<evidence type="ECO:0000313" key="3">
    <source>
        <dbReference type="Proteomes" id="UP000034050"/>
    </source>
</evidence>
<dbReference type="Proteomes" id="UP000034050">
    <property type="component" value="Unassembled WGS sequence"/>
</dbReference>
<organism evidence="2 3">
    <name type="scientific">Candidatus Gottesmanbacteria bacterium GW2011_GWB1_43_11</name>
    <dbReference type="NCBI Taxonomy" id="1618446"/>
    <lineage>
        <taxon>Bacteria</taxon>
        <taxon>Candidatus Gottesmaniibacteriota</taxon>
    </lineage>
</organism>
<dbReference type="Pfam" id="PF01261">
    <property type="entry name" value="AP_endonuc_2"/>
    <property type="match status" value="1"/>
</dbReference>
<comment type="caution">
    <text evidence="2">The sequence shown here is derived from an EMBL/GenBank/DDBJ whole genome shotgun (WGS) entry which is preliminary data.</text>
</comment>
<dbReference type="AlphaFoldDB" id="A0A0G1FIM7"/>
<evidence type="ECO:0000313" key="2">
    <source>
        <dbReference type="EMBL" id="KKS86688.1"/>
    </source>
</evidence>
<dbReference type="Gene3D" id="3.20.20.150">
    <property type="entry name" value="Divalent-metal-dependent TIM barrel enzymes"/>
    <property type="match status" value="1"/>
</dbReference>
<reference evidence="2 3" key="1">
    <citation type="journal article" date="2015" name="Nature">
        <title>rRNA introns, odd ribosomes, and small enigmatic genomes across a large radiation of phyla.</title>
        <authorList>
            <person name="Brown C.T."/>
            <person name="Hug L.A."/>
            <person name="Thomas B.C."/>
            <person name="Sharon I."/>
            <person name="Castelle C.J."/>
            <person name="Singh A."/>
            <person name="Wilkins M.J."/>
            <person name="Williams K.H."/>
            <person name="Banfield J.F."/>
        </authorList>
    </citation>
    <scope>NUCLEOTIDE SEQUENCE [LARGE SCALE GENOMIC DNA]</scope>
</reference>
<proteinExistence type="predicted"/>
<dbReference type="SUPFAM" id="SSF51658">
    <property type="entry name" value="Xylose isomerase-like"/>
    <property type="match status" value="1"/>
</dbReference>
<protein>
    <recommendedName>
        <fullName evidence="1">Xylose isomerase-like TIM barrel domain-containing protein</fullName>
    </recommendedName>
</protein>
<feature type="domain" description="Xylose isomerase-like TIM barrel" evidence="1">
    <location>
        <begin position="23"/>
        <end position="160"/>
    </location>
</feature>
<dbReference type="InterPro" id="IPR036237">
    <property type="entry name" value="Xyl_isomerase-like_sf"/>
</dbReference>
<accession>A0A0G1FIM7</accession>
<name>A0A0G1FIM7_9BACT</name>